<dbReference type="STRING" id="245187.SAMN04488003_10217"/>
<sequence>MTALIPGPIGYVVKRYPRYSETFIVNEILAHEAAGTRIEIFALRSVEESHFQDILGQVKAPVTRIRDKYTGPDAIWTMISRARDTLSGAWAALERLEGLNGQDIVQAIDIALHCHARGIVHLHAHFGTVSTSVARGAAALAGIGYSFTAHAKDIFCDYAENQFLDLKLRDATTVVTVSDFNVDYLHDRFGANAGQVMRIYNGLDLNRFTHMTPGPDATGILAVGRLVEKKGFHILIEALRLLAADGRTVPCTIVGSGEEADNLSRQIAAAGLTDSVTLAGPLPQGEVFAAMRRAAVLACPCVVGGDGNRDGLPTVLLEAMALGLPCVATDVTGIPELVRHDETGLIATEGDPETLADALGHMLDDADLRRRFSDAGRARVEADFDVAVNAARLRDVFAAATAPNLQGVA</sequence>
<dbReference type="InterPro" id="IPR001296">
    <property type="entry name" value="Glyco_trans_1"/>
</dbReference>
<dbReference type="PANTHER" id="PTHR45947:SF14">
    <property type="entry name" value="SLL1723 PROTEIN"/>
    <property type="match status" value="1"/>
</dbReference>
<dbReference type="RefSeq" id="WP_089898392.1">
    <property type="nucleotide sequence ID" value="NZ_FOCI01000002.1"/>
</dbReference>
<dbReference type="Gene3D" id="3.40.50.2000">
    <property type="entry name" value="Glycogen Phosphorylase B"/>
    <property type="match status" value="2"/>
</dbReference>
<evidence type="ECO:0000259" key="2">
    <source>
        <dbReference type="Pfam" id="PF13439"/>
    </source>
</evidence>
<organism evidence="3 4">
    <name type="scientific">Loktanella fryxellensis</name>
    <dbReference type="NCBI Taxonomy" id="245187"/>
    <lineage>
        <taxon>Bacteria</taxon>
        <taxon>Pseudomonadati</taxon>
        <taxon>Pseudomonadota</taxon>
        <taxon>Alphaproteobacteria</taxon>
        <taxon>Rhodobacterales</taxon>
        <taxon>Roseobacteraceae</taxon>
        <taxon>Loktanella</taxon>
    </lineage>
</organism>
<keyword evidence="4" id="KW-1185">Reference proteome</keyword>
<dbReference type="InterPro" id="IPR028098">
    <property type="entry name" value="Glyco_trans_4-like_N"/>
</dbReference>
<dbReference type="Pfam" id="PF00534">
    <property type="entry name" value="Glycos_transf_1"/>
    <property type="match status" value="1"/>
</dbReference>
<dbReference type="EMBL" id="FOCI01000002">
    <property type="protein sequence ID" value="SEM58754.1"/>
    <property type="molecule type" value="Genomic_DNA"/>
</dbReference>
<dbReference type="SUPFAM" id="SSF53756">
    <property type="entry name" value="UDP-Glycosyltransferase/glycogen phosphorylase"/>
    <property type="match status" value="1"/>
</dbReference>
<reference evidence="3 4" key="1">
    <citation type="submission" date="2016-10" db="EMBL/GenBank/DDBJ databases">
        <authorList>
            <person name="de Groot N.N."/>
        </authorList>
    </citation>
    <scope>NUCLEOTIDE SEQUENCE [LARGE SCALE GENOMIC DNA]</scope>
    <source>
        <strain evidence="3 4">DSM 16213</strain>
    </source>
</reference>
<dbReference type="Proteomes" id="UP000199585">
    <property type="component" value="Unassembled WGS sequence"/>
</dbReference>
<gene>
    <name evidence="3" type="ORF">SAMN04488003_10217</name>
</gene>
<evidence type="ECO:0000313" key="4">
    <source>
        <dbReference type="Proteomes" id="UP000199585"/>
    </source>
</evidence>
<evidence type="ECO:0000313" key="3">
    <source>
        <dbReference type="EMBL" id="SEM58754.1"/>
    </source>
</evidence>
<feature type="domain" description="Glycosyltransferase subfamily 4-like N-terminal" evidence="2">
    <location>
        <begin position="116"/>
        <end position="207"/>
    </location>
</feature>
<name>A0A1H7ZLE8_9RHOB</name>
<dbReference type="AlphaFoldDB" id="A0A1H7ZLE8"/>
<protein>
    <submittedName>
        <fullName evidence="3">Glycosyltransferase involved in cell wall bisynthesis</fullName>
    </submittedName>
</protein>
<dbReference type="InterPro" id="IPR050194">
    <property type="entry name" value="Glycosyltransferase_grp1"/>
</dbReference>
<dbReference type="GO" id="GO:0016757">
    <property type="term" value="F:glycosyltransferase activity"/>
    <property type="evidence" value="ECO:0007669"/>
    <property type="project" value="InterPro"/>
</dbReference>
<dbReference type="Pfam" id="PF13439">
    <property type="entry name" value="Glyco_transf_4"/>
    <property type="match status" value="1"/>
</dbReference>
<proteinExistence type="predicted"/>
<keyword evidence="3" id="KW-0808">Transferase</keyword>
<accession>A0A1H7ZLE8</accession>
<dbReference type="OrthoDB" id="9790710at2"/>
<dbReference type="CDD" id="cd03801">
    <property type="entry name" value="GT4_PimA-like"/>
    <property type="match status" value="1"/>
</dbReference>
<feature type="domain" description="Glycosyl transferase family 1" evidence="1">
    <location>
        <begin position="220"/>
        <end position="378"/>
    </location>
</feature>
<dbReference type="PANTHER" id="PTHR45947">
    <property type="entry name" value="SULFOQUINOVOSYL TRANSFERASE SQD2"/>
    <property type="match status" value="1"/>
</dbReference>
<evidence type="ECO:0000259" key="1">
    <source>
        <dbReference type="Pfam" id="PF00534"/>
    </source>
</evidence>